<dbReference type="RefSeq" id="WP_209771070.1">
    <property type="nucleotide sequence ID" value="NZ_JAGINP010000028.1"/>
</dbReference>
<evidence type="ECO:0008006" key="4">
    <source>
        <dbReference type="Google" id="ProtNLM"/>
    </source>
</evidence>
<accession>A0ABS4SUI1</accession>
<keyword evidence="1" id="KW-0472">Membrane</keyword>
<proteinExistence type="predicted"/>
<feature type="transmembrane region" description="Helical" evidence="1">
    <location>
        <begin position="31"/>
        <end position="49"/>
    </location>
</feature>
<comment type="caution">
    <text evidence="2">The sequence shown here is derived from an EMBL/GenBank/DDBJ whole genome shotgun (WGS) entry which is preliminary data.</text>
</comment>
<keyword evidence="3" id="KW-1185">Reference proteome</keyword>
<evidence type="ECO:0000313" key="2">
    <source>
        <dbReference type="EMBL" id="MBP2296216.1"/>
    </source>
</evidence>
<gene>
    <name evidence="2" type="ORF">J2851_006031</name>
</gene>
<evidence type="ECO:0000256" key="1">
    <source>
        <dbReference type="SAM" id="Phobius"/>
    </source>
</evidence>
<sequence length="57" mass="6155">MSGVWRIPTALALLSLVGLAAAILGDGVWHWICWAGLFIPLAVCAAKLWRQWPRAGA</sequence>
<keyword evidence="1" id="KW-1133">Transmembrane helix</keyword>
<evidence type="ECO:0000313" key="3">
    <source>
        <dbReference type="Proteomes" id="UP000781958"/>
    </source>
</evidence>
<protein>
    <recommendedName>
        <fullName evidence="4">DUF4175 domain-containing protein</fullName>
    </recommendedName>
</protein>
<dbReference type="Proteomes" id="UP000781958">
    <property type="component" value="Unassembled WGS sequence"/>
</dbReference>
<reference evidence="2 3" key="1">
    <citation type="submission" date="2021-03" db="EMBL/GenBank/DDBJ databases">
        <title>Genomic Encyclopedia of Type Strains, Phase III (KMG-III): the genomes of soil and plant-associated and newly described type strains.</title>
        <authorList>
            <person name="Whitman W."/>
        </authorList>
    </citation>
    <scope>NUCLEOTIDE SEQUENCE [LARGE SCALE GENOMIC DNA]</scope>
    <source>
        <strain evidence="2 3">IMMIB AFH-6</strain>
    </source>
</reference>
<organism evidence="2 3">
    <name type="scientific">Azospirillum rugosum</name>
    <dbReference type="NCBI Taxonomy" id="416170"/>
    <lineage>
        <taxon>Bacteria</taxon>
        <taxon>Pseudomonadati</taxon>
        <taxon>Pseudomonadota</taxon>
        <taxon>Alphaproteobacteria</taxon>
        <taxon>Rhodospirillales</taxon>
        <taxon>Azospirillaceae</taxon>
        <taxon>Azospirillum</taxon>
    </lineage>
</organism>
<dbReference type="EMBL" id="JAGINP010000028">
    <property type="protein sequence ID" value="MBP2296216.1"/>
    <property type="molecule type" value="Genomic_DNA"/>
</dbReference>
<keyword evidence="1" id="KW-0812">Transmembrane</keyword>
<name>A0ABS4SUI1_9PROT</name>